<evidence type="ECO:0000256" key="1">
    <source>
        <dbReference type="ARBA" id="ARBA00023157"/>
    </source>
</evidence>
<reference evidence="5" key="1">
    <citation type="submission" date="2020-11" db="EMBL/GenBank/DDBJ databases">
        <authorList>
            <person name="Tran Van P."/>
        </authorList>
    </citation>
    <scope>NUCLEOTIDE SEQUENCE</scope>
</reference>
<keyword evidence="2" id="KW-0720">Serine protease</keyword>
<proteinExistence type="predicted"/>
<dbReference type="OrthoDB" id="10059102at2759"/>
<dbReference type="InterPro" id="IPR001314">
    <property type="entry name" value="Peptidase_S1A"/>
</dbReference>
<keyword evidence="2" id="KW-0378">Hydrolase</keyword>
<keyword evidence="1" id="KW-1015">Disulfide bond</keyword>
<dbReference type="GO" id="GO:0006508">
    <property type="term" value="P:proteolysis"/>
    <property type="evidence" value="ECO:0007669"/>
    <property type="project" value="UniProtKB-KW"/>
</dbReference>
<gene>
    <name evidence="5" type="ORF">DSTB1V02_LOCUS13640</name>
</gene>
<dbReference type="PROSITE" id="PS00135">
    <property type="entry name" value="TRYPSIN_SER"/>
    <property type="match status" value="1"/>
</dbReference>
<dbReference type="GO" id="GO:0004252">
    <property type="term" value="F:serine-type endopeptidase activity"/>
    <property type="evidence" value="ECO:0007669"/>
    <property type="project" value="InterPro"/>
</dbReference>
<dbReference type="AlphaFoldDB" id="A0A7R9AHA7"/>
<dbReference type="InterPro" id="IPR018114">
    <property type="entry name" value="TRYPSIN_HIS"/>
</dbReference>
<feature type="signal peptide" evidence="3">
    <location>
        <begin position="1"/>
        <end position="17"/>
    </location>
</feature>
<protein>
    <recommendedName>
        <fullName evidence="4">Peptidase S1 domain-containing protein</fullName>
    </recommendedName>
</protein>
<dbReference type="FunFam" id="2.40.10.10:FF:000068">
    <property type="entry name" value="transmembrane protease serine 2"/>
    <property type="match status" value="1"/>
</dbReference>
<dbReference type="Gene3D" id="2.40.10.10">
    <property type="entry name" value="Trypsin-like serine proteases"/>
    <property type="match status" value="1"/>
</dbReference>
<sequence length="270" mass="29107">MLRSGLLLAVLLVSAQAGRKVSMKNRFIRTHTHGKIVGGIPAEPGQFPYQVSMQYGSGSSWSHYCGGSILDETHVLTAGHCDPLRGERVVAGTLDLANMGETAQVREVIDAVIHPEYFGVTYDAAVVTVDPPFEFNQFVGPAALPFEGQQPSGNPRSCTPSGWGATLDGTLSDELLYVDIDFIDDETCIDFWGSGPIPEQNICAGNEEGFETVCYGDSGGPLYCEADDGERYLFGSTSWGPGECGLPELPAVWAEVPFFEEFILEQIGRA</sequence>
<dbReference type="Proteomes" id="UP000677054">
    <property type="component" value="Unassembled WGS sequence"/>
</dbReference>
<dbReference type="InterPro" id="IPR033116">
    <property type="entry name" value="TRYPSIN_SER"/>
</dbReference>
<dbReference type="EMBL" id="LR906515">
    <property type="protein sequence ID" value="CAD7253894.1"/>
    <property type="molecule type" value="Genomic_DNA"/>
</dbReference>
<evidence type="ECO:0000256" key="2">
    <source>
        <dbReference type="RuleBase" id="RU363034"/>
    </source>
</evidence>
<evidence type="ECO:0000256" key="3">
    <source>
        <dbReference type="SAM" id="SignalP"/>
    </source>
</evidence>
<dbReference type="InterPro" id="IPR009003">
    <property type="entry name" value="Peptidase_S1_PA"/>
</dbReference>
<dbReference type="EMBL" id="CAJPEV010006998">
    <property type="protein sequence ID" value="CAG0904516.1"/>
    <property type="molecule type" value="Genomic_DNA"/>
</dbReference>
<keyword evidence="2" id="KW-0645">Protease</keyword>
<keyword evidence="6" id="KW-1185">Reference proteome</keyword>
<dbReference type="PROSITE" id="PS00134">
    <property type="entry name" value="TRYPSIN_HIS"/>
    <property type="match status" value="1"/>
</dbReference>
<feature type="domain" description="Peptidase S1" evidence="4">
    <location>
        <begin position="36"/>
        <end position="268"/>
    </location>
</feature>
<accession>A0A7R9AHA7</accession>
<feature type="chain" id="PRO_5036209868" description="Peptidase S1 domain-containing protein" evidence="3">
    <location>
        <begin position="18"/>
        <end position="270"/>
    </location>
</feature>
<dbReference type="SUPFAM" id="SSF50494">
    <property type="entry name" value="Trypsin-like serine proteases"/>
    <property type="match status" value="1"/>
</dbReference>
<dbReference type="InterPro" id="IPR043504">
    <property type="entry name" value="Peptidase_S1_PA_chymotrypsin"/>
</dbReference>
<dbReference type="PRINTS" id="PR00722">
    <property type="entry name" value="CHYMOTRYPSIN"/>
</dbReference>
<dbReference type="PANTHER" id="PTHR24252">
    <property type="entry name" value="ACROSIN-RELATED"/>
    <property type="match status" value="1"/>
</dbReference>
<dbReference type="PANTHER" id="PTHR24252:SF7">
    <property type="entry name" value="HYALIN"/>
    <property type="match status" value="1"/>
</dbReference>
<dbReference type="SMART" id="SM00020">
    <property type="entry name" value="Tryp_SPc"/>
    <property type="match status" value="1"/>
</dbReference>
<keyword evidence="3" id="KW-0732">Signal</keyword>
<organism evidence="5">
    <name type="scientific">Darwinula stevensoni</name>
    <dbReference type="NCBI Taxonomy" id="69355"/>
    <lineage>
        <taxon>Eukaryota</taxon>
        <taxon>Metazoa</taxon>
        <taxon>Ecdysozoa</taxon>
        <taxon>Arthropoda</taxon>
        <taxon>Crustacea</taxon>
        <taxon>Oligostraca</taxon>
        <taxon>Ostracoda</taxon>
        <taxon>Podocopa</taxon>
        <taxon>Podocopida</taxon>
        <taxon>Darwinulocopina</taxon>
        <taxon>Darwinuloidea</taxon>
        <taxon>Darwinulidae</taxon>
        <taxon>Darwinula</taxon>
    </lineage>
</organism>
<evidence type="ECO:0000259" key="4">
    <source>
        <dbReference type="PROSITE" id="PS50240"/>
    </source>
</evidence>
<name>A0A7R9AHA7_9CRUS</name>
<dbReference type="CDD" id="cd00190">
    <property type="entry name" value="Tryp_SPc"/>
    <property type="match status" value="1"/>
</dbReference>
<evidence type="ECO:0000313" key="5">
    <source>
        <dbReference type="EMBL" id="CAD7253894.1"/>
    </source>
</evidence>
<dbReference type="PROSITE" id="PS50240">
    <property type="entry name" value="TRYPSIN_DOM"/>
    <property type="match status" value="1"/>
</dbReference>
<dbReference type="InterPro" id="IPR001254">
    <property type="entry name" value="Trypsin_dom"/>
</dbReference>
<dbReference type="Pfam" id="PF00089">
    <property type="entry name" value="Trypsin"/>
    <property type="match status" value="1"/>
</dbReference>
<evidence type="ECO:0000313" key="6">
    <source>
        <dbReference type="Proteomes" id="UP000677054"/>
    </source>
</evidence>